<feature type="transmembrane region" description="Helical" evidence="1">
    <location>
        <begin position="160"/>
        <end position="185"/>
    </location>
</feature>
<name>A0A2Z6DVC4_HYDTE</name>
<reference evidence="2 3" key="1">
    <citation type="submission" date="2018-04" db="EMBL/GenBank/DDBJ databases">
        <title>Complete genome sequence of Hydrogenophilus thermoluteolus TH-1.</title>
        <authorList>
            <person name="Arai H."/>
        </authorList>
    </citation>
    <scope>NUCLEOTIDE SEQUENCE [LARGE SCALE GENOMIC DNA]</scope>
    <source>
        <strain evidence="2 3">TH-1</strain>
    </source>
</reference>
<feature type="transmembrane region" description="Helical" evidence="1">
    <location>
        <begin position="6"/>
        <end position="27"/>
    </location>
</feature>
<evidence type="ECO:0008006" key="4">
    <source>
        <dbReference type="Google" id="ProtNLM"/>
    </source>
</evidence>
<evidence type="ECO:0000313" key="3">
    <source>
        <dbReference type="Proteomes" id="UP000262004"/>
    </source>
</evidence>
<protein>
    <recommendedName>
        <fullName evidence="4">DedA family protein</fullName>
    </recommendedName>
</protein>
<dbReference type="OrthoDB" id="8549942at2"/>
<feature type="transmembrane region" description="Helical" evidence="1">
    <location>
        <begin position="128"/>
        <end position="148"/>
    </location>
</feature>
<keyword evidence="1" id="KW-0812">Transmembrane</keyword>
<dbReference type="KEGG" id="htl:HPTL_0117"/>
<dbReference type="PANTHER" id="PTHR42709:SF11">
    <property type="entry name" value="DEDA FAMILY PROTEIN"/>
    <property type="match status" value="1"/>
</dbReference>
<dbReference type="InterPro" id="IPR051311">
    <property type="entry name" value="DedA_domain"/>
</dbReference>
<feature type="transmembrane region" description="Helical" evidence="1">
    <location>
        <begin position="79"/>
        <end position="100"/>
    </location>
</feature>
<evidence type="ECO:0000313" key="2">
    <source>
        <dbReference type="EMBL" id="BBD76387.1"/>
    </source>
</evidence>
<dbReference type="EMBL" id="AP018558">
    <property type="protein sequence ID" value="BBD76387.1"/>
    <property type="molecule type" value="Genomic_DNA"/>
</dbReference>
<keyword evidence="3" id="KW-1185">Reference proteome</keyword>
<sequence>MIEETLKKTVIAIVGLLLLMGALGWAFQKELVAAAEWVANHLGFPGIALVILIGDSFVLPFPPDSMLVVVSRSHMAANWWLYVFGIGAVSAWAGIQGYFIGRWLEHFPTLHRVFGRFRDEHGPQLRKYGFWWVVLGATTPLPFSVTTWTAGMLQLPLTHVAAACLFRIPRFFIYYGVIHAGLGLFS</sequence>
<proteinExistence type="predicted"/>
<organism evidence="2 3">
    <name type="scientific">Hydrogenophilus thermoluteolus</name>
    <name type="common">Pseudomonas hydrogenothermophila</name>
    <dbReference type="NCBI Taxonomy" id="297"/>
    <lineage>
        <taxon>Bacteria</taxon>
        <taxon>Pseudomonadati</taxon>
        <taxon>Pseudomonadota</taxon>
        <taxon>Hydrogenophilia</taxon>
        <taxon>Hydrogenophilales</taxon>
        <taxon>Hydrogenophilaceae</taxon>
        <taxon>Hydrogenophilus</taxon>
    </lineage>
</organism>
<dbReference type="RefSeq" id="WP_119334236.1">
    <property type="nucleotide sequence ID" value="NZ_AP018558.1"/>
</dbReference>
<gene>
    <name evidence="2" type="ORF">HPTL_0117</name>
</gene>
<dbReference type="PANTHER" id="PTHR42709">
    <property type="entry name" value="ALKALINE PHOSPHATASE LIKE PROTEIN"/>
    <property type="match status" value="1"/>
</dbReference>
<dbReference type="GO" id="GO:0005886">
    <property type="term" value="C:plasma membrane"/>
    <property type="evidence" value="ECO:0007669"/>
    <property type="project" value="TreeGrafter"/>
</dbReference>
<feature type="transmembrane region" description="Helical" evidence="1">
    <location>
        <begin position="39"/>
        <end position="59"/>
    </location>
</feature>
<dbReference type="Proteomes" id="UP000262004">
    <property type="component" value="Chromosome"/>
</dbReference>
<evidence type="ECO:0000256" key="1">
    <source>
        <dbReference type="SAM" id="Phobius"/>
    </source>
</evidence>
<dbReference type="AlphaFoldDB" id="A0A2Z6DVC4"/>
<keyword evidence="1" id="KW-1133">Transmembrane helix</keyword>
<accession>A0A2Z6DVC4</accession>
<keyword evidence="1" id="KW-0472">Membrane</keyword>